<feature type="region of interest" description="Disordered" evidence="1">
    <location>
        <begin position="23"/>
        <end position="53"/>
    </location>
</feature>
<name>A0ABP7K3R1_9MICO</name>
<accession>A0ABP7K3R1</accession>
<reference evidence="4" key="1">
    <citation type="journal article" date="2019" name="Int. J. Syst. Evol. Microbiol.">
        <title>The Global Catalogue of Microorganisms (GCM) 10K type strain sequencing project: providing services to taxonomists for standard genome sequencing and annotation.</title>
        <authorList>
            <consortium name="The Broad Institute Genomics Platform"/>
            <consortium name="The Broad Institute Genome Sequencing Center for Infectious Disease"/>
            <person name="Wu L."/>
            <person name="Ma J."/>
        </authorList>
    </citation>
    <scope>NUCLEOTIDE SEQUENCE [LARGE SCALE GENOMIC DNA]</scope>
    <source>
        <strain evidence="4">JCM 17021</strain>
    </source>
</reference>
<proteinExistence type="predicted"/>
<dbReference type="PANTHER" id="PTHR47837">
    <property type="entry name" value="GTP PYROPHOSPHOKINASE YJBM"/>
    <property type="match status" value="1"/>
</dbReference>
<dbReference type="SMART" id="SM00954">
    <property type="entry name" value="RelA_SpoT"/>
    <property type="match status" value="1"/>
</dbReference>
<dbReference type="CDD" id="cd05399">
    <property type="entry name" value="NT_Rel-Spo_like"/>
    <property type="match status" value="1"/>
</dbReference>
<feature type="region of interest" description="Disordered" evidence="1">
    <location>
        <begin position="269"/>
        <end position="297"/>
    </location>
</feature>
<organism evidence="3 4">
    <name type="scientific">Leifsonia kafniensis</name>
    <dbReference type="NCBI Taxonomy" id="475957"/>
    <lineage>
        <taxon>Bacteria</taxon>
        <taxon>Bacillati</taxon>
        <taxon>Actinomycetota</taxon>
        <taxon>Actinomycetes</taxon>
        <taxon>Micrococcales</taxon>
        <taxon>Microbacteriaceae</taxon>
        <taxon>Leifsonia</taxon>
    </lineage>
</organism>
<dbReference type="InterPro" id="IPR052366">
    <property type="entry name" value="GTP_Pyrophosphokinase"/>
</dbReference>
<evidence type="ECO:0000313" key="3">
    <source>
        <dbReference type="EMBL" id="GAA3863198.1"/>
    </source>
</evidence>
<gene>
    <name evidence="3" type="ORF">GCM10022381_04050</name>
</gene>
<protein>
    <submittedName>
        <fullName evidence="3">GTP pyrophosphokinase family protein</fullName>
    </submittedName>
</protein>
<dbReference type="PANTHER" id="PTHR47837:SF2">
    <property type="entry name" value="GTP PYROPHOSPHOKINASE YWAC"/>
    <property type="match status" value="1"/>
</dbReference>
<dbReference type="SUPFAM" id="SSF81301">
    <property type="entry name" value="Nucleotidyltransferase"/>
    <property type="match status" value="1"/>
</dbReference>
<comment type="caution">
    <text evidence="3">The sequence shown here is derived from an EMBL/GenBank/DDBJ whole genome shotgun (WGS) entry which is preliminary data.</text>
</comment>
<evidence type="ECO:0000256" key="1">
    <source>
        <dbReference type="SAM" id="MobiDB-lite"/>
    </source>
</evidence>
<dbReference type="Pfam" id="PF04607">
    <property type="entry name" value="RelA_SpoT"/>
    <property type="match status" value="1"/>
</dbReference>
<feature type="domain" description="RelA/SpoT" evidence="2">
    <location>
        <begin position="115"/>
        <end position="238"/>
    </location>
</feature>
<feature type="compositionally biased region" description="Basic and acidic residues" evidence="1">
    <location>
        <begin position="278"/>
        <end position="288"/>
    </location>
</feature>
<dbReference type="Gene3D" id="1.10.287.860">
    <property type="entry name" value="Nucleotidyltransferase"/>
    <property type="match status" value="1"/>
</dbReference>
<dbReference type="InterPro" id="IPR043519">
    <property type="entry name" value="NT_sf"/>
</dbReference>
<keyword evidence="4" id="KW-1185">Reference proteome</keyword>
<dbReference type="InterPro" id="IPR007685">
    <property type="entry name" value="RelA_SpoT"/>
</dbReference>
<evidence type="ECO:0000259" key="2">
    <source>
        <dbReference type="SMART" id="SM00954"/>
    </source>
</evidence>
<dbReference type="Proteomes" id="UP001501803">
    <property type="component" value="Unassembled WGS sequence"/>
</dbReference>
<sequence length="297" mass="33158">MLVGWHARSLPALNIPFKRARRGDSGGAGVPLPPEPQLDALESGTVKPPRSLESTPVADVANLPLLSEMAKLREELSRFLMRYKFGIDEVLTKITILQEEFLHLHEHNPIEHVNSRLKSPESIIGKIERKSLDPSFDSIRRSITDIAGVRITCSFIADAYRVFDLLTQQSDIRVLEVKDYIKDPKPNGYRSLHAIIEIPVFMSDGVVPVTVELQIRTIAMDFWASLEHKIYYKYDGQVPSALLGNLTETADIAANLDLRMERLHHEVLALNSDPSGQETRDRPGDPKLKGIGSSVPG</sequence>
<dbReference type="EMBL" id="BAABCN010000002">
    <property type="protein sequence ID" value="GAA3863198.1"/>
    <property type="molecule type" value="Genomic_DNA"/>
</dbReference>
<evidence type="ECO:0000313" key="4">
    <source>
        <dbReference type="Proteomes" id="UP001501803"/>
    </source>
</evidence>
<dbReference type="Gene3D" id="3.30.460.10">
    <property type="entry name" value="Beta Polymerase, domain 2"/>
    <property type="match status" value="1"/>
</dbReference>